<evidence type="ECO:0000256" key="3">
    <source>
        <dbReference type="ARBA" id="ARBA00022801"/>
    </source>
</evidence>
<dbReference type="GO" id="GO:0016929">
    <property type="term" value="F:deSUMOylase activity"/>
    <property type="evidence" value="ECO:0007669"/>
    <property type="project" value="TreeGrafter"/>
</dbReference>
<feature type="compositionally biased region" description="Low complexity" evidence="6">
    <location>
        <begin position="142"/>
        <end position="163"/>
    </location>
</feature>
<dbReference type="SUPFAM" id="SSF54001">
    <property type="entry name" value="Cysteine proteinases"/>
    <property type="match status" value="1"/>
</dbReference>
<comment type="similarity">
    <text evidence="1">Belongs to the peptidase C48 family.</text>
</comment>
<organism evidence="8 9">
    <name type="scientific">Endocarpon pusillum (strain Z07020 / HMAS-L-300199)</name>
    <name type="common">Lichen-forming fungus</name>
    <dbReference type="NCBI Taxonomy" id="1263415"/>
    <lineage>
        <taxon>Eukaryota</taxon>
        <taxon>Fungi</taxon>
        <taxon>Dikarya</taxon>
        <taxon>Ascomycota</taxon>
        <taxon>Pezizomycotina</taxon>
        <taxon>Eurotiomycetes</taxon>
        <taxon>Chaetothyriomycetidae</taxon>
        <taxon>Verrucariales</taxon>
        <taxon>Verrucariaceae</taxon>
        <taxon>Endocarpon</taxon>
    </lineage>
</organism>
<dbReference type="GO" id="GO:0006508">
    <property type="term" value="P:proteolysis"/>
    <property type="evidence" value="ECO:0007669"/>
    <property type="project" value="UniProtKB-KW"/>
</dbReference>
<feature type="region of interest" description="Disordered" evidence="6">
    <location>
        <begin position="250"/>
        <end position="322"/>
    </location>
</feature>
<dbReference type="Proteomes" id="UP000019373">
    <property type="component" value="Unassembled WGS sequence"/>
</dbReference>
<evidence type="ECO:0000256" key="1">
    <source>
        <dbReference type="ARBA" id="ARBA00005234"/>
    </source>
</evidence>
<dbReference type="InterPro" id="IPR003653">
    <property type="entry name" value="Peptidase_C48_C"/>
</dbReference>
<dbReference type="GO" id="GO:0005634">
    <property type="term" value="C:nucleus"/>
    <property type="evidence" value="ECO:0007669"/>
    <property type="project" value="TreeGrafter"/>
</dbReference>
<feature type="compositionally biased region" description="Low complexity" evidence="6">
    <location>
        <begin position="301"/>
        <end position="321"/>
    </location>
</feature>
<dbReference type="eggNOG" id="KOG0778">
    <property type="taxonomic scope" value="Eukaryota"/>
</dbReference>
<feature type="region of interest" description="Disordered" evidence="6">
    <location>
        <begin position="129"/>
        <end position="196"/>
    </location>
</feature>
<dbReference type="GO" id="GO:0016926">
    <property type="term" value="P:protein desumoylation"/>
    <property type="evidence" value="ECO:0007669"/>
    <property type="project" value="TreeGrafter"/>
</dbReference>
<dbReference type="PANTHER" id="PTHR12606">
    <property type="entry name" value="SENTRIN/SUMO-SPECIFIC PROTEASE"/>
    <property type="match status" value="1"/>
</dbReference>
<dbReference type="HOGENOM" id="CLU_318565_0_0_1"/>
<dbReference type="PROSITE" id="PS50600">
    <property type="entry name" value="ULP_PROTEASE"/>
    <property type="match status" value="1"/>
</dbReference>
<protein>
    <recommendedName>
        <fullName evidence="7">Ubiquitin-like protease family profile domain-containing protein</fullName>
    </recommendedName>
</protein>
<dbReference type="RefSeq" id="XP_007799990.1">
    <property type="nucleotide sequence ID" value="XM_007801799.1"/>
</dbReference>
<reference evidence="9" key="1">
    <citation type="journal article" date="2014" name="BMC Genomics">
        <title>Genome characteristics reveal the impact of lichenization on lichen-forming fungus Endocarpon pusillum Hedwig (Verrucariales, Ascomycota).</title>
        <authorList>
            <person name="Wang Y.-Y."/>
            <person name="Liu B."/>
            <person name="Zhang X.-Y."/>
            <person name="Zhou Q.-M."/>
            <person name="Zhang T."/>
            <person name="Li H."/>
            <person name="Yu Y.-F."/>
            <person name="Zhang X.-L."/>
            <person name="Hao X.-Y."/>
            <person name="Wang M."/>
            <person name="Wang L."/>
            <person name="Wei J.-C."/>
        </authorList>
    </citation>
    <scope>NUCLEOTIDE SEQUENCE [LARGE SCALE GENOMIC DNA]</scope>
    <source>
        <strain evidence="9">Z07020 / HMAS-L-300199</strain>
    </source>
</reference>
<dbReference type="AlphaFoldDB" id="U1HUH0"/>
<dbReference type="OrthoDB" id="1939479at2759"/>
<feature type="domain" description="Ubiquitin-like protease family profile" evidence="7">
    <location>
        <begin position="706"/>
        <end position="882"/>
    </location>
</feature>
<name>U1HUH0_ENDPU</name>
<evidence type="ECO:0000313" key="8">
    <source>
        <dbReference type="EMBL" id="ERF74280.1"/>
    </source>
</evidence>
<evidence type="ECO:0000259" key="7">
    <source>
        <dbReference type="PROSITE" id="PS50600"/>
    </source>
</evidence>
<sequence>MADVTMMDWQATPPAAEINATYNPAMLERRRPRDEFEIPNMPGGWVDYYTERQFNVKDVVHFQHLTGPSITTCAIQAVGRAKRRCIEAAASVLRAPSYLFTSAQNNFTSTVQATHDLAHQATYQIARRVRRTQAVRRRRPVPARQSPRQSPQQVAQPSVQRSPDQLPQQAVGRALQHVSQQSTPQAPIAVSGPRDMSTSLPAPISWLSSTHEWDYLHRFEPPKPVNPPHTFNSPLPVAAHQPMPELEEVLSSLGTASTPSQEPELPPVPQPNVIPYPSHMEGNDSDLSSNVPYTLQDLDESVSSSSEAPSTPTGPNLPTTPLRNIKLYPSHMEGKDSDFSSTVPDTLRNMVEPSSFPPGSPKYTDVSLYQQTKPQDFRQSSSLLRNALERGSPIPVHVRGTDVQTALDETEFSSFVPFSPDFTDVSSQAPTAQDETEFSSFVPFSLESTDDAPASPSDAPQDNSEDNQLAESYHDGFSSFIPVFTESLEGVVHGPTYFPDAFRGVNAVDAHRIAAEISSDLRVNAHRTTEEISSNTPIHTHLATQDTSKFPIDSDDVENISSGLPPGPYGAVENVSLDPSLDARLAAAKISSNLVVESDDAVADSPSEHPVVSEDDVHDFSSYVVVDFPSEKIPPQWYEEAAPSPFSKYRGVVSRRMTRQAVKDEAEAQKRKEEERQRNLEKAKISSLSEEWEDKVRKAVRAGFAPDYTAADFARVVPPQQGRFTDSWLNDESVNGYLKLATKFHNTKHPSAIPKSHAFPSFMLKQVAEKGYRGVERWARRAKIGGADLLQTHTIFIPVNNGSHWTLMVVYPGARTAHYYDSMDRTRSNNGRQWFDLLKIWLRGELGTHYNEREWSFFDKQSPQQNNSSDCGVFAITTAKMLILGADVLGYGPNDIPLQRKRIVAELVNGDFL</sequence>
<dbReference type="Gene3D" id="3.40.395.10">
    <property type="entry name" value="Adenoviral Proteinase, Chain A"/>
    <property type="match status" value="1"/>
</dbReference>
<dbReference type="OMA" id="YPSHMEG"/>
<feature type="coiled-coil region" evidence="5">
    <location>
        <begin position="659"/>
        <end position="691"/>
    </location>
</feature>
<feature type="compositionally biased region" description="Polar residues" evidence="6">
    <location>
        <begin position="458"/>
        <end position="469"/>
    </location>
</feature>
<dbReference type="EMBL" id="KE720882">
    <property type="protein sequence ID" value="ERF74280.1"/>
    <property type="molecule type" value="Genomic_DNA"/>
</dbReference>
<keyword evidence="5" id="KW-0175">Coiled coil</keyword>
<keyword evidence="9" id="KW-1185">Reference proteome</keyword>
<evidence type="ECO:0000256" key="5">
    <source>
        <dbReference type="SAM" id="Coils"/>
    </source>
</evidence>
<evidence type="ECO:0000256" key="6">
    <source>
        <dbReference type="SAM" id="MobiDB-lite"/>
    </source>
</evidence>
<dbReference type="Pfam" id="PF02902">
    <property type="entry name" value="Peptidase_C48"/>
    <property type="match status" value="1"/>
</dbReference>
<dbReference type="GeneID" id="19237021"/>
<feature type="compositionally biased region" description="Basic residues" evidence="6">
    <location>
        <begin position="129"/>
        <end position="141"/>
    </location>
</feature>
<evidence type="ECO:0000256" key="2">
    <source>
        <dbReference type="ARBA" id="ARBA00022670"/>
    </source>
</evidence>
<evidence type="ECO:0000256" key="4">
    <source>
        <dbReference type="ARBA" id="ARBA00022807"/>
    </source>
</evidence>
<dbReference type="PANTHER" id="PTHR12606:SF141">
    <property type="entry name" value="GH15225P-RELATED"/>
    <property type="match status" value="1"/>
</dbReference>
<keyword evidence="4" id="KW-0788">Thiol protease</keyword>
<dbReference type="InterPro" id="IPR038765">
    <property type="entry name" value="Papain-like_cys_pep_sf"/>
</dbReference>
<evidence type="ECO:0000313" key="9">
    <source>
        <dbReference type="Proteomes" id="UP000019373"/>
    </source>
</evidence>
<feature type="compositionally biased region" description="Pro residues" evidence="6">
    <location>
        <begin position="264"/>
        <end position="274"/>
    </location>
</feature>
<feature type="region of interest" description="Disordered" evidence="6">
    <location>
        <begin position="446"/>
        <end position="469"/>
    </location>
</feature>
<gene>
    <name evidence="8" type="ORF">EPUS_01967</name>
</gene>
<proteinExistence type="inferred from homology"/>
<accession>U1HUH0</accession>
<keyword evidence="3" id="KW-0378">Hydrolase</keyword>
<keyword evidence="2" id="KW-0645">Protease</keyword>